<dbReference type="SUPFAM" id="SSF54211">
    <property type="entry name" value="Ribosomal protein S5 domain 2-like"/>
    <property type="match status" value="1"/>
</dbReference>
<dbReference type="InterPro" id="IPR037196">
    <property type="entry name" value="HSP90_C"/>
</dbReference>
<dbReference type="InterPro" id="IPR020568">
    <property type="entry name" value="Ribosomal_Su5_D2-typ_SF"/>
</dbReference>
<evidence type="ECO:0000256" key="2">
    <source>
        <dbReference type="ARBA" id="ARBA00023186"/>
    </source>
</evidence>
<dbReference type="Gene3D" id="3.40.50.11260">
    <property type="match status" value="1"/>
</dbReference>
<comment type="caution">
    <text evidence="3">The sequence shown here is derived from an EMBL/GenBank/DDBJ whole genome shotgun (WGS) entry which is preliminary data.</text>
</comment>
<dbReference type="Proteomes" id="UP001189429">
    <property type="component" value="Unassembled WGS sequence"/>
</dbReference>
<dbReference type="SUPFAM" id="SSF110942">
    <property type="entry name" value="HSP90 C-terminal domain"/>
    <property type="match status" value="1"/>
</dbReference>
<reference evidence="3" key="1">
    <citation type="submission" date="2023-10" db="EMBL/GenBank/DDBJ databases">
        <authorList>
            <person name="Chen Y."/>
            <person name="Shah S."/>
            <person name="Dougan E. K."/>
            <person name="Thang M."/>
            <person name="Chan C."/>
        </authorList>
    </citation>
    <scope>NUCLEOTIDE SEQUENCE [LARGE SCALE GENOMIC DNA]</scope>
</reference>
<sequence>ADIRRRAFVGKIAPQRSRHSPGDWIFVPSRLTVAVPGKVRPRPQTAKCPPSSFSLDGARMSGSLPAPLPPAEVAAPEAVGLPAWLRGPVEAVDREEYHRFYRANFRLFDAPLATIHFKIAGEVAGEMLLFIPGILPYELAQNSEDMFSGCRGVRVYQQGAFLQGKLHRKRGRRLVPFWLVFVRGVADLRGVPLDAGFWRGQMPRTIREHLVREVLRSIGGLCDNARDQFWSIYGKYIKVTGSAPQRRPPLMVGLAADPEYRGELKRLVRFHSSTPGGSTTSLPEYLDRMKEKEGQDNIFFVTGEGKQAAELAPAMEGMKRKGYEVLYMIDLLDEICCWSIVDFDGHDLVDISSTGLALGRTADESSRLEDLKQRYEGLAAWLKNQLGERVRSVEVGDRLVDSAATLVHPRSGMSPIMQRYVKSQTDSRSQDAAFAMGCRIQAIPVIDELMKRSADTNELRMIGPFWRSTRNIGQFRSCWQCGRPTHSPRRLATWRSCCGRVRPLPVATTSGTLPGLRCASPT</sequence>
<dbReference type="Pfam" id="PF00183">
    <property type="entry name" value="HSP90"/>
    <property type="match status" value="1"/>
</dbReference>
<evidence type="ECO:0000256" key="1">
    <source>
        <dbReference type="ARBA" id="ARBA00008239"/>
    </source>
</evidence>
<keyword evidence="2" id="KW-0143">Chaperone</keyword>
<dbReference type="Gene3D" id="1.20.120.790">
    <property type="entry name" value="Heat shock protein 90, C-terminal domain"/>
    <property type="match status" value="1"/>
</dbReference>
<dbReference type="PANTHER" id="PTHR11528">
    <property type="entry name" value="HEAT SHOCK PROTEIN 90 FAMILY MEMBER"/>
    <property type="match status" value="1"/>
</dbReference>
<dbReference type="InterPro" id="IPR001404">
    <property type="entry name" value="Hsp90_fam"/>
</dbReference>
<feature type="non-terminal residue" evidence="3">
    <location>
        <position position="1"/>
    </location>
</feature>
<organism evidence="3 4">
    <name type="scientific">Prorocentrum cordatum</name>
    <dbReference type="NCBI Taxonomy" id="2364126"/>
    <lineage>
        <taxon>Eukaryota</taxon>
        <taxon>Sar</taxon>
        <taxon>Alveolata</taxon>
        <taxon>Dinophyceae</taxon>
        <taxon>Prorocentrales</taxon>
        <taxon>Prorocentraceae</taxon>
        <taxon>Prorocentrum</taxon>
    </lineage>
</organism>
<dbReference type="Gene3D" id="3.30.230.80">
    <property type="match status" value="1"/>
</dbReference>
<keyword evidence="4" id="KW-1185">Reference proteome</keyword>
<gene>
    <name evidence="3" type="ORF">PCOR1329_LOCUS15033</name>
</gene>
<protein>
    <submittedName>
        <fullName evidence="3">Uncharacterized protein</fullName>
    </submittedName>
</protein>
<evidence type="ECO:0000313" key="3">
    <source>
        <dbReference type="EMBL" id="CAK0809908.1"/>
    </source>
</evidence>
<dbReference type="EMBL" id="CAUYUJ010004524">
    <property type="protein sequence ID" value="CAK0809908.1"/>
    <property type="molecule type" value="Genomic_DNA"/>
</dbReference>
<proteinExistence type="inferred from homology"/>
<accession>A0ABN9QX67</accession>
<evidence type="ECO:0000313" key="4">
    <source>
        <dbReference type="Proteomes" id="UP001189429"/>
    </source>
</evidence>
<comment type="similarity">
    <text evidence="1">Belongs to the heat shock protein 90 family.</text>
</comment>
<name>A0ABN9QX67_9DINO</name>